<dbReference type="InterPro" id="IPR050482">
    <property type="entry name" value="Sensor_HK_TwoCompSys"/>
</dbReference>
<evidence type="ECO:0000256" key="8">
    <source>
        <dbReference type="ARBA" id="ARBA00023012"/>
    </source>
</evidence>
<dbReference type="GO" id="GO:0016020">
    <property type="term" value="C:membrane"/>
    <property type="evidence" value="ECO:0007669"/>
    <property type="project" value="InterPro"/>
</dbReference>
<dbReference type="PROSITE" id="PS50112">
    <property type="entry name" value="PAS"/>
    <property type="match status" value="1"/>
</dbReference>
<protein>
    <recommendedName>
        <fullName evidence="2">histidine kinase</fullName>
        <ecNumber evidence="2">2.7.13.3</ecNumber>
    </recommendedName>
</protein>
<feature type="domain" description="PAS" evidence="10">
    <location>
        <begin position="169"/>
        <end position="214"/>
    </location>
</feature>
<dbReference type="InterPro" id="IPR011712">
    <property type="entry name" value="Sig_transdc_His_kin_sub3_dim/P"/>
</dbReference>
<organism evidence="11 12">
    <name type="scientific">Rhodoblastus acidophilus</name>
    <name type="common">Rhodopseudomonas acidophila</name>
    <dbReference type="NCBI Taxonomy" id="1074"/>
    <lineage>
        <taxon>Bacteria</taxon>
        <taxon>Pseudomonadati</taxon>
        <taxon>Pseudomonadota</taxon>
        <taxon>Alphaproteobacteria</taxon>
        <taxon>Hyphomicrobiales</taxon>
        <taxon>Rhodoblastaceae</taxon>
        <taxon>Rhodoblastus</taxon>
    </lineage>
</organism>
<dbReference type="Pfam" id="PF07730">
    <property type="entry name" value="HisKA_3"/>
    <property type="match status" value="1"/>
</dbReference>
<dbReference type="EC" id="2.7.13.3" evidence="2"/>
<evidence type="ECO:0000256" key="2">
    <source>
        <dbReference type="ARBA" id="ARBA00012438"/>
    </source>
</evidence>
<evidence type="ECO:0000256" key="6">
    <source>
        <dbReference type="ARBA" id="ARBA00022777"/>
    </source>
</evidence>
<dbReference type="NCBIfam" id="TIGR00229">
    <property type="entry name" value="sensory_box"/>
    <property type="match status" value="1"/>
</dbReference>
<keyword evidence="6" id="KW-0418">Kinase</keyword>
<dbReference type="Pfam" id="PF13426">
    <property type="entry name" value="PAS_9"/>
    <property type="match status" value="1"/>
</dbReference>
<dbReference type="CDD" id="cd16917">
    <property type="entry name" value="HATPase_UhpB-NarQ-NarX-like"/>
    <property type="match status" value="1"/>
</dbReference>
<comment type="catalytic activity">
    <reaction evidence="1">
        <text>ATP + protein L-histidine = ADP + protein N-phospho-L-histidine.</text>
        <dbReference type="EC" id="2.7.13.3"/>
    </reaction>
</comment>
<name>A0A6N8DL05_RHOAC</name>
<evidence type="ECO:0000256" key="3">
    <source>
        <dbReference type="ARBA" id="ARBA00022553"/>
    </source>
</evidence>
<dbReference type="SUPFAM" id="SSF55785">
    <property type="entry name" value="PYP-like sensor domain (PAS domain)"/>
    <property type="match status" value="1"/>
</dbReference>
<evidence type="ECO:0000256" key="1">
    <source>
        <dbReference type="ARBA" id="ARBA00000085"/>
    </source>
</evidence>
<dbReference type="InterPro" id="IPR036890">
    <property type="entry name" value="HATPase_C_sf"/>
</dbReference>
<sequence length="507" mass="54827">MVRPRPRAAEILSTAGASPDGPAPDLAPPRDLAPLQDLAPALDMSLFAFARIGPDLRLRAVQGRLLDWLPPVGAPLADSPVFFGLETQLAALRDGARERMDLPGLRLPPTVETPFALTLVRERKNGGLLLYAAADAGVLEFERQLAHERRQTQILADQAASAGRVLREQAALYRDIVENDSDLVLRLGPDMRVSFVNTAVCRLLALSEGEILGRPVDDLLASSPEEFWRARFFAKSASYFEQAASFEQAARGADGGLVWIWWRVHWVGGGAEYQAIGRDITDLLRLRAEAAARAEEARVNAVMRERLRIAHALHDTLVHSLVALSPQIRLIRKTAGLDAPTRLMEELAFAEQAVRDGLSRARAAIADLRSHPLEPEGLGAALEGLARRFADRTGVHVLVDLDARVKSLGPEVADTFYRIAEEGLRNAELHAQPTSVGVTLAVDENGAATLVIDDNGRGFDPNQPPSGHYGLIGIRERAEMIGAQFNLASAPGVGTRIVVVAQAARGG</sequence>
<keyword evidence="4" id="KW-0808">Transferase</keyword>
<dbReference type="AlphaFoldDB" id="A0A6N8DL05"/>
<dbReference type="GO" id="GO:0046983">
    <property type="term" value="F:protein dimerization activity"/>
    <property type="evidence" value="ECO:0007669"/>
    <property type="project" value="InterPro"/>
</dbReference>
<evidence type="ECO:0000259" key="10">
    <source>
        <dbReference type="PROSITE" id="PS50112"/>
    </source>
</evidence>
<dbReference type="CDD" id="cd00130">
    <property type="entry name" value="PAS"/>
    <property type="match status" value="1"/>
</dbReference>
<dbReference type="Proteomes" id="UP000439113">
    <property type="component" value="Unassembled WGS sequence"/>
</dbReference>
<evidence type="ECO:0000256" key="4">
    <source>
        <dbReference type="ARBA" id="ARBA00022679"/>
    </source>
</evidence>
<feature type="region of interest" description="Disordered" evidence="9">
    <location>
        <begin position="1"/>
        <end position="31"/>
    </location>
</feature>
<dbReference type="PANTHER" id="PTHR24421:SF10">
    <property type="entry name" value="NITRATE_NITRITE SENSOR PROTEIN NARQ"/>
    <property type="match status" value="1"/>
</dbReference>
<accession>A0A6N8DL05</accession>
<dbReference type="EMBL" id="WNKS01000003">
    <property type="protein sequence ID" value="MTV30536.1"/>
    <property type="molecule type" value="Genomic_DNA"/>
</dbReference>
<keyword evidence="3" id="KW-0597">Phosphoprotein</keyword>
<proteinExistence type="predicted"/>
<dbReference type="GO" id="GO:0005524">
    <property type="term" value="F:ATP binding"/>
    <property type="evidence" value="ECO:0007669"/>
    <property type="project" value="UniProtKB-KW"/>
</dbReference>
<dbReference type="GO" id="GO:0000155">
    <property type="term" value="F:phosphorelay sensor kinase activity"/>
    <property type="evidence" value="ECO:0007669"/>
    <property type="project" value="InterPro"/>
</dbReference>
<evidence type="ECO:0000313" key="11">
    <source>
        <dbReference type="EMBL" id="MTV30536.1"/>
    </source>
</evidence>
<dbReference type="InterPro" id="IPR003594">
    <property type="entry name" value="HATPase_dom"/>
</dbReference>
<dbReference type="SUPFAM" id="SSF55874">
    <property type="entry name" value="ATPase domain of HSP90 chaperone/DNA topoisomerase II/histidine kinase"/>
    <property type="match status" value="1"/>
</dbReference>
<keyword evidence="8" id="KW-0902">Two-component regulatory system</keyword>
<keyword evidence="7" id="KW-0067">ATP-binding</keyword>
<dbReference type="OrthoDB" id="9778496at2"/>
<evidence type="ECO:0000256" key="5">
    <source>
        <dbReference type="ARBA" id="ARBA00022741"/>
    </source>
</evidence>
<evidence type="ECO:0000256" key="9">
    <source>
        <dbReference type="SAM" id="MobiDB-lite"/>
    </source>
</evidence>
<dbReference type="Gene3D" id="1.20.5.1930">
    <property type="match status" value="1"/>
</dbReference>
<comment type="caution">
    <text evidence="11">The sequence shown here is derived from an EMBL/GenBank/DDBJ whole genome shotgun (WGS) entry which is preliminary data.</text>
</comment>
<reference evidence="11 12" key="1">
    <citation type="submission" date="2019-11" db="EMBL/GenBank/DDBJ databases">
        <title>Whole-genome sequence of a Rhodoblastus acidophilus DSM 142.</title>
        <authorList>
            <person name="Kyndt J.A."/>
            <person name="Meyer T.E."/>
        </authorList>
    </citation>
    <scope>NUCLEOTIDE SEQUENCE [LARGE SCALE GENOMIC DNA]</scope>
    <source>
        <strain evidence="11 12">DSM 142</strain>
    </source>
</reference>
<gene>
    <name evidence="11" type="ORF">GJ654_05955</name>
</gene>
<dbReference type="Pfam" id="PF02518">
    <property type="entry name" value="HATPase_c"/>
    <property type="match status" value="1"/>
</dbReference>
<dbReference type="InterPro" id="IPR035965">
    <property type="entry name" value="PAS-like_dom_sf"/>
</dbReference>
<evidence type="ECO:0000313" key="12">
    <source>
        <dbReference type="Proteomes" id="UP000439113"/>
    </source>
</evidence>
<keyword evidence="5" id="KW-0547">Nucleotide-binding</keyword>
<dbReference type="SMART" id="SM00091">
    <property type="entry name" value="PAS"/>
    <property type="match status" value="1"/>
</dbReference>
<dbReference type="InterPro" id="IPR000014">
    <property type="entry name" value="PAS"/>
</dbReference>
<dbReference type="Gene3D" id="3.30.450.20">
    <property type="entry name" value="PAS domain"/>
    <property type="match status" value="1"/>
</dbReference>
<dbReference type="PANTHER" id="PTHR24421">
    <property type="entry name" value="NITRATE/NITRITE SENSOR PROTEIN NARX-RELATED"/>
    <property type="match status" value="1"/>
</dbReference>
<dbReference type="Gene3D" id="3.30.565.10">
    <property type="entry name" value="Histidine kinase-like ATPase, C-terminal domain"/>
    <property type="match status" value="1"/>
</dbReference>
<evidence type="ECO:0000256" key="7">
    <source>
        <dbReference type="ARBA" id="ARBA00022840"/>
    </source>
</evidence>